<dbReference type="Proteomes" id="UP000000440">
    <property type="component" value="Chromosome"/>
</dbReference>
<proteinExistence type="predicted"/>
<dbReference type="eggNOG" id="ENOG503304D">
    <property type="taxonomic scope" value="Bacteria"/>
</dbReference>
<gene>
    <name evidence="1" type="ordered locus">tsl2379</name>
</gene>
<dbReference type="KEGG" id="tel:tsl2379"/>
<reference evidence="1 2" key="1">
    <citation type="journal article" date="2002" name="DNA Res.">
        <title>Complete genome structure of the thermophilic cyanobacterium Thermosynechococcus elongatus BP-1.</title>
        <authorList>
            <person name="Nakamura Y."/>
            <person name="Kaneko T."/>
            <person name="Sato S."/>
            <person name="Ikeuchi M."/>
            <person name="Katoh H."/>
            <person name="Sasamoto S."/>
            <person name="Watanabe A."/>
            <person name="Iriguchi M."/>
            <person name="Kawashima K."/>
            <person name="Kimura T."/>
            <person name="Kishida Y."/>
            <person name="Kiyokawa C."/>
            <person name="Kohara M."/>
            <person name="Matsumoto M."/>
            <person name="Matsuno A."/>
            <person name="Nakazaki N."/>
            <person name="Shimpo S."/>
            <person name="Sugimoto M."/>
            <person name="Takeuchi C."/>
            <person name="Yamada M."/>
            <person name="Tabata S."/>
        </authorList>
    </citation>
    <scope>NUCLEOTIDE SEQUENCE [LARGE SCALE GENOMIC DNA]</scope>
    <source>
        <strain evidence="2">IAM M-273 / NIES-2133 / BP-1</strain>
    </source>
</reference>
<dbReference type="EnsemblBacteria" id="BAC09931">
    <property type="protein sequence ID" value="BAC09931"/>
    <property type="gene ID" value="BAC09931"/>
</dbReference>
<protein>
    <submittedName>
        <fullName evidence="1">Tsl2379 protein</fullName>
    </submittedName>
</protein>
<dbReference type="InterPro" id="IPR021336">
    <property type="entry name" value="DUF2949"/>
</dbReference>
<dbReference type="PATRIC" id="fig|197221.4.peg.2498"/>
<dbReference type="AlphaFoldDB" id="Q8DGD9"/>
<dbReference type="STRING" id="197221.gene:10748999"/>
<organism evidence="1 2">
    <name type="scientific">Thermosynechococcus vestitus (strain NIES-2133 / IAM M-273 / BP-1)</name>
    <dbReference type="NCBI Taxonomy" id="197221"/>
    <lineage>
        <taxon>Bacteria</taxon>
        <taxon>Bacillati</taxon>
        <taxon>Cyanobacteriota</taxon>
        <taxon>Cyanophyceae</taxon>
        <taxon>Acaryochloridales</taxon>
        <taxon>Thermosynechococcaceae</taxon>
        <taxon>Thermosynechococcus</taxon>
    </lineage>
</organism>
<dbReference type="EMBL" id="BA000039">
    <property type="protein sequence ID" value="BAC09931.1"/>
    <property type="molecule type" value="Genomic_DNA"/>
</dbReference>
<dbReference type="Pfam" id="PF11165">
    <property type="entry name" value="DUF2949"/>
    <property type="match status" value="1"/>
</dbReference>
<sequence>MVVIGIMKTPRWTRLIDFLQREMALPTAAIDLGLKHCDEQVNLLPVVLWQYGLVSLEQLDRIFDWLEASQP</sequence>
<accession>Q8DGD9</accession>
<evidence type="ECO:0000313" key="1">
    <source>
        <dbReference type="EMBL" id="BAC09931.1"/>
    </source>
</evidence>
<name>Q8DGD9_THEVB</name>
<keyword evidence="2" id="KW-1185">Reference proteome</keyword>
<evidence type="ECO:0000313" key="2">
    <source>
        <dbReference type="Proteomes" id="UP000000440"/>
    </source>
</evidence>